<evidence type="ECO:0000256" key="2">
    <source>
        <dbReference type="ARBA" id="ARBA00022801"/>
    </source>
</evidence>
<reference evidence="4" key="2">
    <citation type="journal article" date="2021" name="J Anim Sci Technol">
        <title>Complete genome sequence of Paenibacillus konkukensis sp. nov. SK3146 as a potential probiotic strain.</title>
        <authorList>
            <person name="Jung H.I."/>
            <person name="Park S."/>
            <person name="Niu K.M."/>
            <person name="Lee S.W."/>
            <person name="Kothari D."/>
            <person name="Yi K.J."/>
            <person name="Kim S.K."/>
        </authorList>
    </citation>
    <scope>NUCLEOTIDE SEQUENCE</scope>
    <source>
        <strain evidence="4">SK3146</strain>
    </source>
</reference>
<dbReference type="Pfam" id="PF00149">
    <property type="entry name" value="Metallophos"/>
    <property type="match status" value="1"/>
</dbReference>
<evidence type="ECO:0000256" key="1">
    <source>
        <dbReference type="ARBA" id="ARBA00022723"/>
    </source>
</evidence>
<accession>A0ABY4RT69</accession>
<dbReference type="EMBL" id="CP027059">
    <property type="protein sequence ID" value="UQZ85776.1"/>
    <property type="molecule type" value="Genomic_DNA"/>
</dbReference>
<reference evidence="4" key="1">
    <citation type="submission" date="2018-02" db="EMBL/GenBank/DDBJ databases">
        <authorList>
            <person name="Kim S.-K."/>
            <person name="Jung H.-I."/>
            <person name="Lee S.-W."/>
        </authorList>
    </citation>
    <scope>NUCLEOTIDE SEQUENCE</scope>
    <source>
        <strain evidence="4">SK3146</strain>
    </source>
</reference>
<keyword evidence="2" id="KW-0378">Hydrolase</keyword>
<organism evidence="4 5">
    <name type="scientific">Paenibacillus konkukensis</name>
    <dbReference type="NCBI Taxonomy" id="2020716"/>
    <lineage>
        <taxon>Bacteria</taxon>
        <taxon>Bacillati</taxon>
        <taxon>Bacillota</taxon>
        <taxon>Bacilli</taxon>
        <taxon>Bacillales</taxon>
        <taxon>Paenibacillaceae</taxon>
        <taxon>Paenibacillus</taxon>
    </lineage>
</organism>
<evidence type="ECO:0000259" key="3">
    <source>
        <dbReference type="Pfam" id="PF00149"/>
    </source>
</evidence>
<name>A0ABY4RT69_9BACL</name>
<protein>
    <submittedName>
        <fullName evidence="4">Phosphodiesterase YaeI</fullName>
    </submittedName>
</protein>
<dbReference type="Gene3D" id="3.60.21.10">
    <property type="match status" value="1"/>
</dbReference>
<keyword evidence="1" id="KW-0479">Metal-binding</keyword>
<feature type="domain" description="Calcineurin-like phosphoesterase" evidence="3">
    <location>
        <begin position="41"/>
        <end position="196"/>
    </location>
</feature>
<dbReference type="PANTHER" id="PTHR31302">
    <property type="entry name" value="TRANSMEMBRANE PROTEIN WITH METALLOPHOSPHOESTERASE DOMAIN-RELATED"/>
    <property type="match status" value="1"/>
</dbReference>
<keyword evidence="5" id="KW-1185">Reference proteome</keyword>
<proteinExistence type="predicted"/>
<dbReference type="PANTHER" id="PTHR31302:SF31">
    <property type="entry name" value="PHOSPHODIESTERASE YAEI"/>
    <property type="match status" value="1"/>
</dbReference>
<evidence type="ECO:0000313" key="4">
    <source>
        <dbReference type="EMBL" id="UQZ85776.1"/>
    </source>
</evidence>
<sequence>MYAAALLIAAAAAAAIGYLLLVLPTQWLKVEKIRHPLGLGIRILQISDLHIERMRIKPRRLSAIIAREKPDYIFLTGDFTKEEKLLSRLDPYLRMLAGHRIPVYAVLGNHDYQQRKVIRLIKLIQYYGIILLRNESVRMPGFELIGIDDYSTGKSNLRKSFQYADTDLPRIIITHDPNVVLAIKEPYDYLMAGHLHGKQLNLPFFYTFRPMGKLPAMGIYKGLHSNNYGTFYISKGIGQTAFNLRFLVRSEVTLHYL</sequence>
<dbReference type="InterPro" id="IPR004843">
    <property type="entry name" value="Calcineurin-like_PHP"/>
</dbReference>
<evidence type="ECO:0000313" key="5">
    <source>
        <dbReference type="Proteomes" id="UP001057134"/>
    </source>
</evidence>
<dbReference type="SUPFAM" id="SSF56300">
    <property type="entry name" value="Metallo-dependent phosphatases"/>
    <property type="match status" value="1"/>
</dbReference>
<gene>
    <name evidence="4" type="ORF">SK3146_05065</name>
</gene>
<dbReference type="InterPro" id="IPR051158">
    <property type="entry name" value="Metallophosphoesterase_sf"/>
</dbReference>
<dbReference type="InterPro" id="IPR029052">
    <property type="entry name" value="Metallo-depent_PP-like"/>
</dbReference>
<dbReference type="Proteomes" id="UP001057134">
    <property type="component" value="Chromosome"/>
</dbReference>